<organism evidence="2 3">
    <name type="scientific">Microbacterium betulae</name>
    <dbReference type="NCBI Taxonomy" id="2981139"/>
    <lineage>
        <taxon>Bacteria</taxon>
        <taxon>Bacillati</taxon>
        <taxon>Actinomycetota</taxon>
        <taxon>Actinomycetes</taxon>
        <taxon>Micrococcales</taxon>
        <taxon>Microbacteriaceae</taxon>
        <taxon>Microbacterium</taxon>
    </lineage>
</organism>
<dbReference type="SUPFAM" id="SSF46785">
    <property type="entry name" value="Winged helix' DNA-binding domain"/>
    <property type="match status" value="1"/>
</dbReference>
<evidence type="ECO:0000256" key="1">
    <source>
        <dbReference type="SAM" id="MobiDB-lite"/>
    </source>
</evidence>
<dbReference type="InterPro" id="IPR036388">
    <property type="entry name" value="WH-like_DNA-bd_sf"/>
</dbReference>
<dbReference type="Proteomes" id="UP001305498">
    <property type="component" value="Chromosome"/>
</dbReference>
<evidence type="ECO:0000313" key="3">
    <source>
        <dbReference type="Proteomes" id="UP001305498"/>
    </source>
</evidence>
<dbReference type="KEGG" id="mbet:N8K70_15700"/>
<accession>A0AA97FHK4</accession>
<name>A0AA97FHK4_9MICO</name>
<dbReference type="InterPro" id="IPR036390">
    <property type="entry name" value="WH_DNA-bd_sf"/>
</dbReference>
<sequence>MNTESNIPQDIPDEGPAETRPLGFWLKAVGALVDREMDAALRGEAVDRRDWRLLKALDGAADTPWLHERMARKPRRIEALTDRGWATRTDGEWTLTDDGRAAVERLTAKVAGVRERVSGAVPPEELTTTIASLEAIARELGWEEGRPLPRHGRRRRDGLGHGGFGPRDGHAHRHGLGAPGFGGHGRRGFDPGDAGRADGPCGRFPDDHDGHRHGRHDGFGPWARGRHDVA</sequence>
<reference evidence="2 3" key="1">
    <citation type="submission" date="2023-02" db="EMBL/GenBank/DDBJ databases">
        <title>Microbacterium betulae sp. nov., isolated from birch wood.</title>
        <authorList>
            <person name="Pasciak M."/>
            <person name="Pawlik K.J."/>
            <person name="Martynowski D."/>
            <person name="Laczmanski L."/>
            <person name="Ciekot J."/>
            <person name="Szponar B."/>
            <person name="Wojcik-Fatla A."/>
            <person name="Mackiewicz B."/>
            <person name="Farian E."/>
            <person name="Cholewa G."/>
            <person name="Cholewa A."/>
            <person name="Dutkiewicz J."/>
        </authorList>
    </citation>
    <scope>NUCLEOTIDE SEQUENCE [LARGE SCALE GENOMIC DNA]</scope>
    <source>
        <strain evidence="2 3">AB</strain>
    </source>
</reference>
<feature type="region of interest" description="Disordered" evidence="1">
    <location>
        <begin position="145"/>
        <end position="230"/>
    </location>
</feature>
<proteinExistence type="predicted"/>
<dbReference type="AlphaFoldDB" id="A0AA97FHK4"/>
<keyword evidence="3" id="KW-1185">Reference proteome</keyword>
<evidence type="ECO:0000313" key="2">
    <source>
        <dbReference type="EMBL" id="WOF22818.1"/>
    </source>
</evidence>
<dbReference type="EMBL" id="CP118157">
    <property type="protein sequence ID" value="WOF22818.1"/>
    <property type="molecule type" value="Genomic_DNA"/>
</dbReference>
<feature type="compositionally biased region" description="Basic and acidic residues" evidence="1">
    <location>
        <begin position="187"/>
        <end position="196"/>
    </location>
</feature>
<dbReference type="Gene3D" id="1.10.10.10">
    <property type="entry name" value="Winged helix-like DNA-binding domain superfamily/Winged helix DNA-binding domain"/>
    <property type="match status" value="1"/>
</dbReference>
<gene>
    <name evidence="2" type="ORF">N8K70_15700</name>
</gene>
<dbReference type="RefSeq" id="WP_317139289.1">
    <property type="nucleotide sequence ID" value="NZ_CP118157.1"/>
</dbReference>
<protein>
    <submittedName>
        <fullName evidence="2">Uncharacterized protein</fullName>
    </submittedName>
</protein>